<dbReference type="PROSITE" id="PS51257">
    <property type="entry name" value="PROKAR_LIPOPROTEIN"/>
    <property type="match status" value="1"/>
</dbReference>
<protein>
    <recommendedName>
        <fullName evidence="4">Lipoprotein</fullName>
    </recommendedName>
</protein>
<keyword evidence="1" id="KW-0732">Signal</keyword>
<evidence type="ECO:0000256" key="1">
    <source>
        <dbReference type="SAM" id="SignalP"/>
    </source>
</evidence>
<evidence type="ECO:0008006" key="4">
    <source>
        <dbReference type="Google" id="ProtNLM"/>
    </source>
</evidence>
<gene>
    <name evidence="2" type="ORF">GMC75_03395</name>
</gene>
<evidence type="ECO:0000313" key="2">
    <source>
        <dbReference type="EMBL" id="MTR40755.1"/>
    </source>
</evidence>
<comment type="caution">
    <text evidence="2">The sequence shown here is derived from an EMBL/GenBank/DDBJ whole genome shotgun (WGS) entry which is preliminary data.</text>
</comment>
<name>A0A6I3NYZ6_STRPA</name>
<dbReference type="RefSeq" id="WP_049495679.1">
    <property type="nucleotide sequence ID" value="NZ_CAXSNQ010000001.1"/>
</dbReference>
<dbReference type="AlphaFoldDB" id="A0A6I3NYZ6"/>
<accession>A0A6I3NYZ6</accession>
<dbReference type="EMBL" id="WMYS01000001">
    <property type="protein sequence ID" value="MTR40755.1"/>
    <property type="molecule type" value="Genomic_DNA"/>
</dbReference>
<sequence length="152" mass="16922">MKNFKRILLAFVAVFAAVLLVACGAKSDNGTYVYKPSKTELKKLLEEQGISSSQFESIEDSVKFEISIKIKESKGTLNVKAEALGQKNEQSYDLKVNQKEKTFTSKEGSDEKIKYKVSGDVLTFDTSNVKDSEDSSVVTMLKNAKFKRTSTK</sequence>
<organism evidence="2 3">
    <name type="scientific">Streptococcus parasanguinis</name>
    <dbReference type="NCBI Taxonomy" id="1318"/>
    <lineage>
        <taxon>Bacteria</taxon>
        <taxon>Bacillati</taxon>
        <taxon>Bacillota</taxon>
        <taxon>Bacilli</taxon>
        <taxon>Lactobacillales</taxon>
        <taxon>Streptococcaceae</taxon>
        <taxon>Streptococcus</taxon>
    </lineage>
</organism>
<reference evidence="2 3" key="1">
    <citation type="journal article" date="2019" name="Nat. Med.">
        <title>A library of human gut bacterial isolates paired with longitudinal multiomics data enables mechanistic microbiome research.</title>
        <authorList>
            <person name="Poyet M."/>
            <person name="Groussin M."/>
            <person name="Gibbons S.M."/>
            <person name="Avila-Pacheco J."/>
            <person name="Jiang X."/>
            <person name="Kearney S.M."/>
            <person name="Perrotta A.R."/>
            <person name="Berdy B."/>
            <person name="Zhao S."/>
            <person name="Lieberman T.D."/>
            <person name="Swanson P.K."/>
            <person name="Smith M."/>
            <person name="Roesemann S."/>
            <person name="Alexander J.E."/>
            <person name="Rich S.A."/>
            <person name="Livny J."/>
            <person name="Vlamakis H."/>
            <person name="Clish C."/>
            <person name="Bullock K."/>
            <person name="Deik A."/>
            <person name="Scott J."/>
            <person name="Pierce K.A."/>
            <person name="Xavier R.J."/>
            <person name="Alm E.J."/>
        </authorList>
    </citation>
    <scope>NUCLEOTIDE SEQUENCE [LARGE SCALE GENOMIC DNA]</scope>
    <source>
        <strain evidence="2 3">BIOML-A18</strain>
    </source>
</reference>
<evidence type="ECO:0000313" key="3">
    <source>
        <dbReference type="Proteomes" id="UP000430295"/>
    </source>
</evidence>
<feature type="chain" id="PRO_5026043944" description="Lipoprotein" evidence="1">
    <location>
        <begin position="28"/>
        <end position="152"/>
    </location>
</feature>
<dbReference type="Proteomes" id="UP000430295">
    <property type="component" value="Unassembled WGS sequence"/>
</dbReference>
<feature type="signal peptide" evidence="1">
    <location>
        <begin position="1"/>
        <end position="27"/>
    </location>
</feature>
<proteinExistence type="predicted"/>